<keyword evidence="3" id="KW-0436">Ligase</keyword>
<dbReference type="PROSITE" id="PS50075">
    <property type="entry name" value="CARRIER"/>
    <property type="match status" value="4"/>
</dbReference>
<feature type="domain" description="Carrier" evidence="7">
    <location>
        <begin position="2403"/>
        <end position="2476"/>
    </location>
</feature>
<sequence>MSMDHMKRVANVFEHMLAKVLAEEDIAVCKLDHFTERDWKRICKWNSSIPKNYDCCIHDVIHEQALLRPEKEAICAWDGNLTYSVLDRLASILACHLQTLGVGPEVKVALCFDKSKWNAVAMLGVLKAGGVFVPLDPTHPTARLQTLTQAVQARIVLCSSNHEGNLKSVAETLVPLDHDALETMSNVYQGAGTVSSVKSHNAAYIIFTSGSTGSPKAVVLEHRAYCSSAMAHATPLRIDSSARVLQFAAHTFDGSLVESLTPLMHGACVCIPDEEARLSNIVSVINDMSINTAMLTPSFIEFIDPSSVPGLETVVLAGEAMSPSHLVTWSERYLINGYGPTESAVSAALNPGISTDSSCRDIGFAVGVRSWIVNPENHDQLVPVGCPGELLIEGPTLSRGYLNNPEKSNEAFIYNPAWSIAATNIPGDRRFYKTGDLVRYSTDAGCLTYIGRKDAQIKFHGQRIELGELENHINADAKVKHCMVLFPKSGFSKGKIVAAVSLSFRKDDSSELDLPFKLLDQQTKAAFVAEAREKLSKKLPTYMIPSVWLCLEAFPFLTSGKLDRKSITSWVDNMESDPDLQVTRTNTDRDQTDAQPLNERESLLVSTWGRILNIPIGHINLNDSFLGLGGDSIAAITCVSYCKKEGLGFTVQDVLQSKSVKELASRAKAVSYSTAYEEALDEPFDLSPIQKLHFGLRKEGQGHFNQSILIRLSKKVEVRDLQRAIETLVKRHSMLRARFAICSPDGVVRQRISRDISGSYHLCSHHVKWNEEVNQVISDAQASMNSTLGPVLAVNLFNIDGQDMLLSLVAHHLVVDIVSWRIILEDLEDLLLNPHQSVSQNGSLPFQTWCRLQADQAQAVNLERQMPSASLPAPDFSYWGMETSANTYGNAVCETFEIDSEKTTLIVKDCHKSLQTEPVDIFLATLLHAFRQTFRDHSPPVIYNEGHGREIWDSSLDISRTVGWFTTVYPIFIEDVDLDNPHENVIRVKDIRRSAPGNGREDFARRMLIDADGELSQHCPMEITFNYVGQHRDLQRSDGLFQLTDHMAGETSQGGGAADFGRETPRFALFEISAVVVQGRLRFSFSFNKSMHHQMAIRDWISRSCEFLTSTAEQLRSLKPRPTLSDFPMLSLTYDYLETMMSEKLPRIGIDSLDIVEDIYPCSRLQQGVLLSRSRDSSLYAVHGTFEVKGVGNRKPDADRLELAWQRVVSHHAMLRTVFVENLTDKDLFCQVVLKDFKAQPVHIQCKDDDDVMEKLDNQKPMDYHQHLPVHRFSICQTAAGKMFCRLEMSHAAMDGVSISIILRDLQSAYSETLEETRKPFYKDFMRYLLDSPQHAALNYWCSYLSNIQPSNFPVLDDGKGAAKRLECLRLNFDSYTELRSFSEASGITLSTAINAAWGLTLRFYLGTDDACFGYMASLRDLPVDGIESMVGPVINLMTCRMKMPGDSVINDALYQVQNDHMESFPYRHTSLIDIQHALQLSDTALFNTCVSYQKLPPKDDNPKGELQFLGKDSIHDPAEFSVFLNVEATENDAQIELNYWAHALSDGQAQNLASTFLHILNGVMRYPTTTINQLDNLSEKNMGQIQLWNQSIPEAVHKCIHELFDSKAILWPNASAIASCDGNFTYAELHDLSSRLAAYLTMLGVGPGTLVPIDFEKSKWVVVAILAILKAGGTCIPLDLSSSPTYLLNLTANNGAQVALVSPSRAQLLEGIIPLLVSVDSPLLDYLPEDDGDLPSSLSPSDAAYVVFGDTISDGPKPVILDHCAILTRADNFSRVLMMNSETRLLQHTAYTSDLFLQEVFGTLICGGCVYIAPDDSLNKISEFANQFEANLISLTPSVATFVEPADVPKVSVVALSGERVSRNAESIWSATAQLHTLHGSLECSSTCIHDKGSRYSSETATIGSSSGCISWLVDHSNHNRLVPIGCVGELIIEGPTLACGYLDEQSLTESNFIENPEWISAFHHEPTAANGTINSDTVSPRRRMFKTGTLARYNSDGSLLYVGEKSGGIKYRPMIDTWQIEDKIEAALPPEYHCAVERVNYYNDKGKDDGEQLAVFVFPKTKPIISTSNDNPLIEQISPRFQGLIASIRTHLLNSLPFGQVPNLYFPVSTMPLSSLGKLNRRILRDEVHNLPRSIQLAHNVEEFSNFWRPRLANPTSPEFPQLSGMHGAVRSTSQLDRTLEVSWEKVIGSSTIEQKSAILAAWALTVSNQTESTDVIFGELLSHGDLRSSNIQPDSQGSTTIVPRRIQIDRSSTIAGLVKGTREHLEEALPYQHTSLERIKKLSADASKACNFHNFISISPSECESQVASVKQLDSLSRTYPFIILCKITGAQLQLSVLYDETAMSMPRVEAVLIQLADYLGTVTSDNNQKTVGDTIQSLPNESMLEIHSSNTGANQTSGGGIEDTLRSLWEIALDLKPGSVSAEDSFFGRGGDSVSAMRLVGAAQSHGISLKVADIFKHPLFMDMVTSCTISTEDREATLSPFKLLPGSFKLEDILEEVSDQCRINKKSIVDVYPCSPVQEGLLTLSIKQSGAYIAQPTFCLADGVDIDKFKIAWQQTVNQLDILRTRIVHTESANFVQAVLHGETISWSSAETLDKLPSDALELPKHNGGLLTGYTIVQSNTMRERYFVWTVHHAIYDGWTVPLILRRVEENYFGSLPEQSIIPYALFIDHLSKVDTSESDQFWKLYLSNLSCSPFPQNKDTLSNAARAGNTHRSSLDITVKSIGGNLTLPMLIRAAWAIVVSTHTGSGDVCYGETLTGRNINLPRIAEITGPTLTTVPTRIQVDNALTISQYLKNVQRSTVEMIPHQHSGLQHIRKLSTEAATACEFQNLLVIQLDDGQLNDTIWTAEGNPRSEEFFTHPLVIECKISKSKILTTVNHDELVIGSWLTQKIVDQFHFVLSQLLVASTDETRKLGDLELFSPQDREQVAQWNPQQPVGVDRCIHDLILEKSLVQPDAMAACGWDGQISYRELHEAASPFAKYLSSRGITIGSVVPICLDKSVWVSVTILSILMTGASFVPLDPAHPTSRHEEILTEVNANTILCSPHHCNRYSKVVKTVIPISKETIQAYGALKNSARLPDDIPSSTMAYALFTSGSTGRPKGIILEHKAVVSSVIAFGPIVLLNSTSRVFQFASLTFDAAILEVLGTLLFGGCICFPSEDERLNDVAGAIRRMNVSWSFLTPAIAGLIEPAAVPSLKTIACGGEAVPREIVTKWLHHVNLLIAYGPTETTVFAAINTKLSSNRDPACIGWGIPSTLTWVVDSDNHNRLAPLGAIGELALEGPPLAREYLKNPEKTAEAFFVEPAWESAFPTGTASHRRLYKTGDLVKYNPDGSLVYMGRKDHQVKLNGNRMELGEIEFRLKENTRIGHAIVVLPKAGPLQKRLVAVLTLKILSSVEDIASGSACELVSDDDMVNFAYSELAGIQKNLEDQLPIYMVPQTWAVIRKMPMLVSGKLDRKTITNWVENVDDSLYERIMHDYSIVKQSKADGTTAKSNDKAAVNVLQDIFAQVLNIPSHKVSLDRSFVRLGGDSITGMGVISRARKRGLHLTLHDVLQSNSVKELAETAGANIPISQHEEKTNEYFCLSPIQDLYFRSSDACLDDAHFNQSMTVRVTRMIEPDVIKDAIMAVVNQHSMLRARFNKSPTGKWQQRITGEVDSSYRLRFHSTNNENAIVSKITESQRCLDIQNGPILAADLFNMPGSDQVLYLVVHHLCVDMVSWRVLLQDIQEFIDSRSLPPEKPLSFKNWCELQMDHSKKADSSVQLPFDVQLPNLSYWGMENSSNVYGDTKIEGFVLDEHTTAFILEKCHETLRTETIDILLSAAIYSFSRVFTDRKIPTLYNEGHGREPWDSSIDLSRTVGWFTTLCPLDVQVGSDDILETVKRVKDTRRTFSDNGRSYFAQSVLNSGPQTGSTDLSVPLEIVFNYLGRLQQLERADSLFQYYGDIFSEKNFESTRDMGRKTSRFALFEISAVMVQEKLHVSFMYNRNMHRENQIRRWVSECKHVLEKDITQLSGAGNEITLSDYPLLPVTYEELESLANVTFPKIGINNKDQIEDIYPCSPMQEGILLSQLRDPNAYMFHTVFEVKDSETGRIDSEQLQKAWTMVVDRHPVLRTIFIDSNYAGGSFDQLVLRKLRDNVHDVECDDSEALDILEAAKLRQLNDKRTPRISHQLTICNTFTGRVLIKLEMNHAIIDGGSIAILLRDFALAYSGRLPKEPGPLYSEYIKYIRSTTQEQALAHWVHYMDGVKPCHLLFANETKSARRLKSTKMKFDRFPELQKFCEKHSVTLANLTLSAWAIVLYHFTGSDDICFGYPSAGRDAPISGIQDAVGIFINMLCCRVKFIDGHSLIDIVEVVQDDYIRSLPHQSCSLASIQHELGLQRQSLFNTTLSIQNHSEPSDSQDSALSFTLQKAYDPSEYPVTVNVETARDREGILLRYWTDAVSDSQAKCLADAIAQVFTCFIENPSESVSELEIYVDAIQGHTRRQRKIPQPVNGNANASGEGFGNSSSIRKLIDDRVHEVIGQMLKDGKIAIPTPSKVSSVTSNGVICKDTRPPGFADNRKEAAKPVVSYASPIDSKKSAELEGKLWNLWGSALGQPPSTVKPQDSFFKLGGDSIAAMKMASAAREQGLPLTVADVFNNPVFEDMLEKVRAAVIPYAEDEAQIQKEHEQPTESKVVPEENTPSRSSSVLGTRSVDDASLQGGICPKVGVFKGGIADVLPITDFQALSITATLFKSRWMLNYFYLDGKGPLDLKRLREACLRVVDSFDILRTVFVCVHGQFFQVVLRKLRPSISVHETRKSLDEFTEYLQQKDRERVMRQGEQYVQFFIVKNKGTDHHRILIRMSHTQFDGVCLSKIMSALKMAYEGSPLAPVSSFANYMRLMPATITPEHYQHWETLLRGSKMPEIIQRQVPNTFQHIGSFTELKKTLDVPENALGNVTMATLVQAAWALTLAKLCSQSDVVFGLTINGRNTTIPGVENTVGPCINVIPVRVRFDEKWTGLDLFRYLQDQQVANMPYESLGFREIIRHCTDWPDWSYFTTSVFHQNVDYEGKMQLDNTWYRLGGVGVMDSFADLTLVSKQSSPGKLDITMGYSLKNAILASFADRALEMVSETVNRLIANPNAILPSPPTFNSLPSQAIPDQPKTSDEHFLSTNLKNRSIAELLVHSDILTKSWQQVLPRHPEQDSHEQTPFQLNSSFFELGGDIFNMAQLVWLLDQEGLHVRIEDMLAHPSFLGHMAVLALHNDTYLEKGVTTGADGTAQIEDSFPVPDAAEGRKENKNRPWGKAVTLAKRITRRKSLMLNWN</sequence>
<feature type="compositionally biased region" description="Polar residues" evidence="6">
    <location>
        <begin position="4685"/>
        <end position="4695"/>
    </location>
</feature>
<dbReference type="OrthoDB" id="416786at2759"/>
<dbReference type="InterPro" id="IPR020845">
    <property type="entry name" value="AMP-binding_CS"/>
</dbReference>
<protein>
    <recommendedName>
        <fullName evidence="7">Carrier domain-containing protein</fullName>
    </recommendedName>
</protein>
<dbReference type="InterPro" id="IPR009081">
    <property type="entry name" value="PP-bd_ACP"/>
</dbReference>
<dbReference type="FunFam" id="3.30.559.10:FF:000017">
    <property type="entry name" value="Nonribosomal peptide synthase Pes1"/>
    <property type="match status" value="2"/>
</dbReference>
<dbReference type="SUPFAM" id="SSF56801">
    <property type="entry name" value="Acetyl-CoA synthetase-like"/>
    <property type="match status" value="3"/>
</dbReference>
<accession>A0A3A2ZRE1</accession>
<dbReference type="InterPro" id="IPR036736">
    <property type="entry name" value="ACP-like_sf"/>
</dbReference>
<feature type="domain" description="Carrier" evidence="7">
    <location>
        <begin position="3498"/>
        <end position="3574"/>
    </location>
</feature>
<dbReference type="FunFam" id="1.10.1200.10:FF:000024">
    <property type="entry name" value="Nonribosomal peptide synthase Pes1"/>
    <property type="match status" value="1"/>
</dbReference>
<dbReference type="GO" id="GO:0019748">
    <property type="term" value="P:secondary metabolic process"/>
    <property type="evidence" value="ECO:0007669"/>
    <property type="project" value="UniProtKB-ARBA"/>
</dbReference>
<dbReference type="InterPro" id="IPR000873">
    <property type="entry name" value="AMP-dep_synth/lig_dom"/>
</dbReference>
<dbReference type="Gene3D" id="3.30.559.30">
    <property type="entry name" value="Nonribosomal peptide synthetase, condensation domain"/>
    <property type="match status" value="7"/>
</dbReference>
<comment type="similarity">
    <text evidence="5">Belongs to the NRP synthetase family.</text>
</comment>
<dbReference type="Proteomes" id="UP000266188">
    <property type="component" value="Unassembled WGS sequence"/>
</dbReference>
<dbReference type="FunFam" id="3.30.559.10:FF:000037">
    <property type="entry name" value="Nonribosomal peptide synthase Pes1"/>
    <property type="match status" value="1"/>
</dbReference>
<dbReference type="FunFam" id="3.40.50.12780:FF:000014">
    <property type="entry name" value="Nonribosomal peptide synthetase 1"/>
    <property type="match status" value="2"/>
</dbReference>
<evidence type="ECO:0000256" key="6">
    <source>
        <dbReference type="SAM" id="MobiDB-lite"/>
    </source>
</evidence>
<keyword evidence="4" id="KW-0677">Repeat</keyword>
<organism evidence="8 9">
    <name type="scientific">Aspergillus sclerotialis</name>
    <dbReference type="NCBI Taxonomy" id="2070753"/>
    <lineage>
        <taxon>Eukaryota</taxon>
        <taxon>Fungi</taxon>
        <taxon>Dikarya</taxon>
        <taxon>Ascomycota</taxon>
        <taxon>Pezizomycotina</taxon>
        <taxon>Eurotiomycetes</taxon>
        <taxon>Eurotiomycetidae</taxon>
        <taxon>Eurotiales</taxon>
        <taxon>Aspergillaceae</taxon>
        <taxon>Aspergillus</taxon>
        <taxon>Aspergillus subgen. Polypaecilum</taxon>
    </lineage>
</organism>
<dbReference type="PANTHER" id="PTHR45398">
    <property type="match status" value="1"/>
</dbReference>
<dbReference type="CDD" id="cd19542">
    <property type="entry name" value="CT_NRPS-like"/>
    <property type="match status" value="3"/>
</dbReference>
<dbReference type="PANTHER" id="PTHR45398:SF1">
    <property type="entry name" value="ENZYME, PUTATIVE (JCVI)-RELATED"/>
    <property type="match status" value="1"/>
</dbReference>
<feature type="compositionally biased region" description="Basic and acidic residues" evidence="6">
    <location>
        <begin position="4668"/>
        <end position="4682"/>
    </location>
</feature>
<keyword evidence="9" id="KW-1185">Reference proteome</keyword>
<gene>
    <name evidence="8" type="ORF">PHISCL_02780</name>
</gene>
<dbReference type="CDD" id="cd05918">
    <property type="entry name" value="A_NRPS_SidN3_like"/>
    <property type="match status" value="3"/>
</dbReference>
<evidence type="ECO:0000259" key="7">
    <source>
        <dbReference type="PROSITE" id="PS50075"/>
    </source>
</evidence>
<dbReference type="InterPro" id="IPR042099">
    <property type="entry name" value="ANL_N_sf"/>
</dbReference>
<dbReference type="Pfam" id="PF00668">
    <property type="entry name" value="Condensation"/>
    <property type="match status" value="6"/>
</dbReference>
<dbReference type="InterPro" id="IPR023213">
    <property type="entry name" value="CAT-like_dom_sf"/>
</dbReference>
<dbReference type="FunFam" id="1.10.1200.10:FF:000005">
    <property type="entry name" value="Nonribosomal peptide synthetase 1"/>
    <property type="match status" value="1"/>
</dbReference>
<feature type="domain" description="Carrier" evidence="7">
    <location>
        <begin position="4582"/>
        <end position="4658"/>
    </location>
</feature>
<dbReference type="InterPro" id="IPR010071">
    <property type="entry name" value="AA_adenyl_dom"/>
</dbReference>
<dbReference type="FunFam" id="3.30.300.30:FF:000015">
    <property type="entry name" value="Nonribosomal peptide synthase SidD"/>
    <property type="match status" value="2"/>
</dbReference>
<dbReference type="CDD" id="cd19545">
    <property type="entry name" value="FUM14_C_NRPS-like"/>
    <property type="match status" value="1"/>
</dbReference>
<dbReference type="SUPFAM" id="SSF47336">
    <property type="entry name" value="ACP-like"/>
    <property type="match status" value="4"/>
</dbReference>
<dbReference type="Pfam" id="PF00501">
    <property type="entry name" value="AMP-binding"/>
    <property type="match status" value="3"/>
</dbReference>
<keyword evidence="2" id="KW-0597">Phosphoprotein</keyword>
<evidence type="ECO:0000256" key="4">
    <source>
        <dbReference type="ARBA" id="ARBA00022737"/>
    </source>
</evidence>
<dbReference type="PROSITE" id="PS00012">
    <property type="entry name" value="PHOSPHOPANTETHEINE"/>
    <property type="match status" value="2"/>
</dbReference>
<dbReference type="InterPro" id="IPR001242">
    <property type="entry name" value="Condensation_dom"/>
</dbReference>
<feature type="domain" description="Carrier" evidence="7">
    <location>
        <begin position="595"/>
        <end position="671"/>
    </location>
</feature>
<dbReference type="CDD" id="cd19534">
    <property type="entry name" value="E_NRPS"/>
    <property type="match status" value="2"/>
</dbReference>
<feature type="region of interest" description="Disordered" evidence="6">
    <location>
        <begin position="4668"/>
        <end position="4698"/>
    </location>
</feature>
<dbReference type="EMBL" id="MVGC01000065">
    <property type="protein sequence ID" value="RJE24883.1"/>
    <property type="molecule type" value="Genomic_DNA"/>
</dbReference>
<comment type="caution">
    <text evidence="8">The sequence shown here is derived from an EMBL/GenBank/DDBJ whole genome shotgun (WGS) entry which is preliminary data.</text>
</comment>
<dbReference type="SUPFAM" id="SSF52777">
    <property type="entry name" value="CoA-dependent acyltransferases"/>
    <property type="match status" value="13"/>
</dbReference>
<proteinExistence type="inferred from homology"/>
<name>A0A3A2ZRE1_9EURO</name>
<reference evidence="9" key="1">
    <citation type="submission" date="2017-02" db="EMBL/GenBank/DDBJ databases">
        <authorList>
            <person name="Tafer H."/>
            <person name="Lopandic K."/>
        </authorList>
    </citation>
    <scope>NUCLEOTIDE SEQUENCE [LARGE SCALE GENOMIC DNA]</scope>
    <source>
        <strain evidence="9">CBS 366.77</strain>
    </source>
</reference>
<dbReference type="NCBIfam" id="TIGR01733">
    <property type="entry name" value="AA-adenyl-dom"/>
    <property type="match status" value="2"/>
</dbReference>
<dbReference type="SMART" id="SM00823">
    <property type="entry name" value="PKS_PP"/>
    <property type="match status" value="2"/>
</dbReference>
<dbReference type="Gene3D" id="3.30.559.10">
    <property type="entry name" value="Chloramphenicol acetyltransferase-like domain"/>
    <property type="match status" value="6"/>
</dbReference>
<dbReference type="InterPro" id="IPR020806">
    <property type="entry name" value="PKS_PP-bd"/>
</dbReference>
<dbReference type="Gene3D" id="1.10.1200.10">
    <property type="entry name" value="ACP-like"/>
    <property type="match status" value="5"/>
</dbReference>
<dbReference type="InterPro" id="IPR045851">
    <property type="entry name" value="AMP-bd_C_sf"/>
</dbReference>
<dbReference type="Gene3D" id="3.40.50.12780">
    <property type="entry name" value="N-terminal domain of ligase-like"/>
    <property type="match status" value="3"/>
</dbReference>
<evidence type="ECO:0000313" key="8">
    <source>
        <dbReference type="EMBL" id="RJE24883.1"/>
    </source>
</evidence>
<dbReference type="GO" id="GO:0031177">
    <property type="term" value="F:phosphopantetheine binding"/>
    <property type="evidence" value="ECO:0007669"/>
    <property type="project" value="InterPro"/>
</dbReference>
<evidence type="ECO:0000313" key="9">
    <source>
        <dbReference type="Proteomes" id="UP000266188"/>
    </source>
</evidence>
<evidence type="ECO:0000256" key="1">
    <source>
        <dbReference type="ARBA" id="ARBA00022450"/>
    </source>
</evidence>
<evidence type="ECO:0000256" key="3">
    <source>
        <dbReference type="ARBA" id="ARBA00022598"/>
    </source>
</evidence>
<dbReference type="Pfam" id="PF00550">
    <property type="entry name" value="PP-binding"/>
    <property type="match status" value="4"/>
</dbReference>
<dbReference type="FunFam" id="3.30.559.30:FF:000003">
    <property type="entry name" value="Nonribosomal peptide synthase SidD"/>
    <property type="match status" value="1"/>
</dbReference>
<dbReference type="InterPro" id="IPR006162">
    <property type="entry name" value="Ppantetheine_attach_site"/>
</dbReference>
<dbReference type="GO" id="GO:0016874">
    <property type="term" value="F:ligase activity"/>
    <property type="evidence" value="ECO:0007669"/>
    <property type="project" value="UniProtKB-KW"/>
</dbReference>
<keyword evidence="1" id="KW-0596">Phosphopantetheine</keyword>
<evidence type="ECO:0000256" key="2">
    <source>
        <dbReference type="ARBA" id="ARBA00022553"/>
    </source>
</evidence>
<dbReference type="PROSITE" id="PS00455">
    <property type="entry name" value="AMP_BINDING"/>
    <property type="match status" value="1"/>
</dbReference>
<dbReference type="STRING" id="2070753.A0A3A2ZRE1"/>
<dbReference type="FunFam" id="3.30.559.30:FF:000002">
    <property type="entry name" value="Nonribosomal peptide synthase Pes1"/>
    <property type="match status" value="2"/>
</dbReference>
<dbReference type="FunFam" id="3.30.559.30:FF:000005">
    <property type="entry name" value="Nonribosomal peptide synthase Pes1"/>
    <property type="match status" value="2"/>
</dbReference>
<dbReference type="Gene3D" id="3.30.300.30">
    <property type="match status" value="3"/>
</dbReference>
<evidence type="ECO:0000256" key="5">
    <source>
        <dbReference type="ARBA" id="ARBA00029454"/>
    </source>
</evidence>
<dbReference type="FunFam" id="3.30.559.10:FF:000016">
    <property type="entry name" value="Nonribosomal peptide synthase Pes1"/>
    <property type="match status" value="2"/>
</dbReference>
<dbReference type="FunFam" id="3.30.559.10:FF:000031">
    <property type="entry name" value="Nonribosomal peptide synthase Pes1"/>
    <property type="match status" value="1"/>
</dbReference>